<feature type="compositionally biased region" description="Low complexity" evidence="10">
    <location>
        <begin position="320"/>
        <end position="329"/>
    </location>
</feature>
<keyword evidence="5" id="KW-0540">Nuclease</keyword>
<keyword evidence="9" id="KW-0695">RNA-directed DNA polymerase</keyword>
<dbReference type="PANTHER" id="PTHR33064:SF37">
    <property type="entry name" value="RIBONUCLEASE H"/>
    <property type="match status" value="1"/>
</dbReference>
<dbReference type="InterPro" id="IPR051320">
    <property type="entry name" value="Viral_Replic_Matur_Polypro"/>
</dbReference>
<dbReference type="InterPro" id="IPR021109">
    <property type="entry name" value="Peptidase_aspartic_dom_sf"/>
</dbReference>
<dbReference type="InterPro" id="IPR043128">
    <property type="entry name" value="Rev_trsase/Diguanyl_cyclase"/>
</dbReference>
<evidence type="ECO:0000256" key="6">
    <source>
        <dbReference type="ARBA" id="ARBA00022750"/>
    </source>
</evidence>
<gene>
    <name evidence="12" type="ORF">B9479_008116</name>
</gene>
<accession>A0A5D3ALR2</accession>
<feature type="region of interest" description="Disordered" evidence="10">
    <location>
        <begin position="492"/>
        <end position="538"/>
    </location>
</feature>
<dbReference type="Gene3D" id="3.10.10.10">
    <property type="entry name" value="HIV Type 1 Reverse Transcriptase, subunit A, domain 1"/>
    <property type="match status" value="2"/>
</dbReference>
<evidence type="ECO:0000313" key="13">
    <source>
        <dbReference type="Proteomes" id="UP000322245"/>
    </source>
</evidence>
<feature type="domain" description="Reverse transcriptase" evidence="11">
    <location>
        <begin position="808"/>
        <end position="1033"/>
    </location>
</feature>
<dbReference type="Gene3D" id="3.30.70.270">
    <property type="match status" value="2"/>
</dbReference>
<evidence type="ECO:0000256" key="5">
    <source>
        <dbReference type="ARBA" id="ARBA00022722"/>
    </source>
</evidence>
<dbReference type="CDD" id="cd01647">
    <property type="entry name" value="RT_LTR"/>
    <property type="match status" value="1"/>
</dbReference>
<dbReference type="Pfam" id="PF00078">
    <property type="entry name" value="RVT_1"/>
    <property type="match status" value="1"/>
</dbReference>
<evidence type="ECO:0000256" key="10">
    <source>
        <dbReference type="SAM" id="MobiDB-lite"/>
    </source>
</evidence>
<dbReference type="Gene3D" id="2.40.70.10">
    <property type="entry name" value="Acid Proteases"/>
    <property type="match status" value="1"/>
</dbReference>
<keyword evidence="3" id="KW-0808">Transferase</keyword>
<keyword evidence="2" id="KW-0645">Protease</keyword>
<feature type="compositionally biased region" description="Polar residues" evidence="10">
    <location>
        <begin position="508"/>
        <end position="520"/>
    </location>
</feature>
<dbReference type="EMBL" id="NIDF01000275">
    <property type="protein sequence ID" value="TYJ51319.1"/>
    <property type="molecule type" value="Genomic_DNA"/>
</dbReference>
<dbReference type="InterPro" id="IPR041373">
    <property type="entry name" value="RT_RNaseH"/>
</dbReference>
<sequence>MSAVSAVPADPVSGLWEFDQHHSTDQPGIHSGSPTPVTTGSMPTNIGHSSVPVTGPISGNPANTHSGPPAAPASGHTPENAAESSVPAPGSTSSSAASHRTVLAHPHTPATPAAPSLNPTTTHPSMTADEGTDLTLAALVPIPQSVSGSNESHTSYITPTKIPHPADLLTPHHDDDAHGITTPPLRPLPKMPHHKEEDDHIFPTLPVYDPMAAFRGEIQAELSTLRQDFHEAISASESRMYRRLEIANNGIEHMLETIHSQLSQQESTNLGIAHMFETINSRLQHLSLPQTDTSLAVPQSPTEPLTTSIPPLQQPPFVTPPVTTTTTTPSSSFRPKLDLKLENLPKFDGTGDLDDWLDNLETFMSIGNFPSHQLIPFVPFRHILDLLSGFPEHIQERLRHGIDISITTMPSLHCHIIDLEPSIKHELDLNYKVNQLARSSNGNKGTSQDKYQSRPANPSLHRPSDSSTPALGNTQLPRTPCTCGTMHWRKDCPSKKEQPPSFTPALGANNTFSTQPNQWHNKGGAPQRKTGFVDTPTPTSPVPSILNLNVTPIYTLARLNSETTSVLQHQVCINSGAAISLIEARYVAKHWPELTPKSCSPIILDGIGSCTSDSYVETTISFHTKAGVTLTFPLTLCLAERLSVKILIGVDQLNHMGAIIDFKEQLGFNRTVFDNPLPAAKVSQDTTIQPGHEARLEITLTNGPSTKHYLLEPVRTRQSTTRVARSIANVSAPIHFALIANNGENPITLKAGMVIGRPKPLRVIPSATIQHAEVSHLNDEIFPIDELDLNPELDDHQTSQLRAFLMKNKHSFGYGSLPLGHTTLATMTLETGDAKPISSAPYRASPQGRAIIDETIAELLEAGIIEESSSPWASPVILKYFSTFDANKGFHQIPLDPNQKHKSAFRTHHGLHQYKFKPFGFRNGPAIFQRFMDSVLGHYKWQCALVYIDDIIIYSNDFDTHLRDLDNILTLTHFSGITLSTSKSHIAFQSIEALGHHISHLGIGTLEQNIRPIQEFPAPINVQTLMRFLGMCGYYRKFVQGFAQIAEPLNKLLVKNTQWIWSPSCQQAFENLRDHLCPAPILAHPNYSKPFIPSTDASTIGLVYLLRSLQGAEKRYTATELECLAIVWALSKLRGYVEGATLEIITDHSALQWILSFKGTNSCLLR</sequence>
<evidence type="ECO:0000313" key="12">
    <source>
        <dbReference type="EMBL" id="TYJ51319.1"/>
    </source>
</evidence>
<evidence type="ECO:0000256" key="8">
    <source>
        <dbReference type="ARBA" id="ARBA00022801"/>
    </source>
</evidence>
<dbReference type="EC" id="2.7.7.49" evidence="1"/>
<keyword evidence="13" id="KW-1185">Reference proteome</keyword>
<feature type="compositionally biased region" description="Polar residues" evidence="10">
    <location>
        <begin position="32"/>
        <end position="52"/>
    </location>
</feature>
<dbReference type="PANTHER" id="PTHR33064">
    <property type="entry name" value="POL PROTEIN"/>
    <property type="match status" value="1"/>
</dbReference>
<evidence type="ECO:0000256" key="4">
    <source>
        <dbReference type="ARBA" id="ARBA00022695"/>
    </source>
</evidence>
<feature type="compositionally biased region" description="Polar residues" evidence="10">
    <location>
        <begin position="438"/>
        <end position="456"/>
    </location>
</feature>
<keyword evidence="7" id="KW-0255">Endonuclease</keyword>
<reference evidence="12 13" key="1">
    <citation type="submission" date="2017-05" db="EMBL/GenBank/DDBJ databases">
        <title>The Genome Sequence of Tsuchiyaea wingfieldii DSM 27421.</title>
        <authorList>
            <person name="Cuomo C."/>
            <person name="Passer A."/>
            <person name="Billmyre B."/>
            <person name="Heitman J."/>
        </authorList>
    </citation>
    <scope>NUCLEOTIDE SEQUENCE [LARGE SCALE GENOMIC DNA]</scope>
    <source>
        <strain evidence="12 13">DSM 27421</strain>
    </source>
</reference>
<feature type="region of interest" description="Disordered" evidence="10">
    <location>
        <begin position="18"/>
        <end position="128"/>
    </location>
</feature>
<feature type="compositionally biased region" description="Polar residues" evidence="10">
    <location>
        <begin position="293"/>
        <end position="309"/>
    </location>
</feature>
<organism evidence="12 13">
    <name type="scientific">Cryptococcus floricola</name>
    <dbReference type="NCBI Taxonomy" id="2591691"/>
    <lineage>
        <taxon>Eukaryota</taxon>
        <taxon>Fungi</taxon>
        <taxon>Dikarya</taxon>
        <taxon>Basidiomycota</taxon>
        <taxon>Agaricomycotina</taxon>
        <taxon>Tremellomycetes</taxon>
        <taxon>Tremellales</taxon>
        <taxon>Cryptococcaceae</taxon>
        <taxon>Cryptococcus</taxon>
    </lineage>
</organism>
<dbReference type="PROSITE" id="PS50878">
    <property type="entry name" value="RT_POL"/>
    <property type="match status" value="1"/>
</dbReference>
<dbReference type="FunFam" id="3.30.70.270:FF:000020">
    <property type="entry name" value="Transposon Tf2-6 polyprotein-like Protein"/>
    <property type="match status" value="1"/>
</dbReference>
<evidence type="ECO:0000256" key="1">
    <source>
        <dbReference type="ARBA" id="ARBA00012493"/>
    </source>
</evidence>
<proteinExistence type="predicted"/>
<feature type="compositionally biased region" description="Polar residues" evidence="10">
    <location>
        <begin position="465"/>
        <end position="477"/>
    </location>
</feature>
<feature type="region of interest" description="Disordered" evidence="10">
    <location>
        <begin position="438"/>
        <end position="479"/>
    </location>
</feature>
<keyword evidence="4" id="KW-0548">Nucleotidyltransferase</keyword>
<evidence type="ECO:0000256" key="7">
    <source>
        <dbReference type="ARBA" id="ARBA00022759"/>
    </source>
</evidence>
<feature type="region of interest" description="Disordered" evidence="10">
    <location>
        <begin position="293"/>
        <end position="333"/>
    </location>
</feature>
<dbReference type="SUPFAM" id="SSF56672">
    <property type="entry name" value="DNA/RNA polymerases"/>
    <property type="match status" value="1"/>
</dbReference>
<dbReference type="AlphaFoldDB" id="A0A5D3ALR2"/>
<evidence type="ECO:0000256" key="3">
    <source>
        <dbReference type="ARBA" id="ARBA00022679"/>
    </source>
</evidence>
<evidence type="ECO:0000256" key="9">
    <source>
        <dbReference type="ARBA" id="ARBA00022918"/>
    </source>
</evidence>
<dbReference type="Pfam" id="PF17917">
    <property type="entry name" value="RT_RNaseH"/>
    <property type="match status" value="1"/>
</dbReference>
<dbReference type="Proteomes" id="UP000322245">
    <property type="component" value="Unassembled WGS sequence"/>
</dbReference>
<dbReference type="InterPro" id="IPR043502">
    <property type="entry name" value="DNA/RNA_pol_sf"/>
</dbReference>
<dbReference type="InterPro" id="IPR000477">
    <property type="entry name" value="RT_dom"/>
</dbReference>
<keyword evidence="6" id="KW-0064">Aspartyl protease</keyword>
<name>A0A5D3ALR2_9TREE</name>
<keyword evidence="8" id="KW-0378">Hydrolase</keyword>
<evidence type="ECO:0000256" key="2">
    <source>
        <dbReference type="ARBA" id="ARBA00022670"/>
    </source>
</evidence>
<feature type="compositionally biased region" description="Low complexity" evidence="10">
    <location>
        <begin position="84"/>
        <end position="115"/>
    </location>
</feature>
<evidence type="ECO:0000259" key="11">
    <source>
        <dbReference type="PROSITE" id="PS50878"/>
    </source>
</evidence>
<protein>
    <recommendedName>
        <fullName evidence="1">RNA-directed DNA polymerase</fullName>
        <ecNumber evidence="1">2.7.7.49</ecNumber>
    </recommendedName>
</protein>
<comment type="caution">
    <text evidence="12">The sequence shown here is derived from an EMBL/GenBank/DDBJ whole genome shotgun (WGS) entry which is preliminary data.</text>
</comment>